<dbReference type="PANTHER" id="PTHR46825">
    <property type="entry name" value="D-ALANYL-D-ALANINE-CARBOXYPEPTIDASE/ENDOPEPTIDASE AMPH"/>
    <property type="match status" value="1"/>
</dbReference>
<feature type="domain" description="Beta-lactamase-related" evidence="1">
    <location>
        <begin position="102"/>
        <end position="417"/>
    </location>
</feature>
<sequence length="431" mass="48990">MNEIKKILPKYSNAEIEKFDNEDKFMDAYVILLKQSIELIYRIVGLEYGDIDGVPKNIHRLFKTNKINQQNKPTKYKKIMLLLAYFTVCNITYSQAEKVDVAIKDLMQKNRIVGLQLAIIKDNVIVKTSHYGLVSVEDSIAVDSQTIFSINSITKVFTGVAIMQLVENGKLNLDEPISKYLDKLPKTWQNITVKQIVTHQSGLPEIWDSQGNMFSENSETLFQKIKELPLIFKPGKEFRDSQANYLLLGMLIEKISGQSFEKFITENQYRKAGMKNSIKAGIGDFYNIIKHSAKPYSYFRNNVLTNVYQPIPSNLYPAGGIYSTATEMAKWVIALQSNQLINAENLNTLWTPIRLGNGEIYQKNGFLNQSSIGFYSSSRVKKPVIASLGGNRNALYIYPKDNVSIVILTNLVGSRPENFIEEIANLYLTEE</sequence>
<dbReference type="InterPro" id="IPR001466">
    <property type="entry name" value="Beta-lactam-related"/>
</dbReference>
<organism evidence="2 3">
    <name type="scientific">Flavobacterium zhoui</name>
    <dbReference type="NCBI Taxonomy" id="3230414"/>
    <lineage>
        <taxon>Bacteria</taxon>
        <taxon>Pseudomonadati</taxon>
        <taxon>Bacteroidota</taxon>
        <taxon>Flavobacteriia</taxon>
        <taxon>Flavobacteriales</taxon>
        <taxon>Flavobacteriaceae</taxon>
        <taxon>Flavobacterium</taxon>
    </lineage>
</organism>
<protein>
    <submittedName>
        <fullName evidence="2">Serine hydrolase domain-containing protein</fullName>
        <ecNumber evidence="2">3.-.-.-</ecNumber>
    </submittedName>
</protein>
<dbReference type="RefSeq" id="WP_379850734.1">
    <property type="nucleotide sequence ID" value="NZ_JBHZPY010000003.1"/>
</dbReference>
<dbReference type="Pfam" id="PF00144">
    <property type="entry name" value="Beta-lactamase"/>
    <property type="match status" value="1"/>
</dbReference>
<dbReference type="EMBL" id="JBHZPY010000003">
    <property type="protein sequence ID" value="MFE3870701.1"/>
    <property type="molecule type" value="Genomic_DNA"/>
</dbReference>
<accession>A0ABW6I360</accession>
<dbReference type="Proteomes" id="UP001600107">
    <property type="component" value="Unassembled WGS sequence"/>
</dbReference>
<dbReference type="PANTHER" id="PTHR46825:SF9">
    <property type="entry name" value="BETA-LACTAMASE-RELATED DOMAIN-CONTAINING PROTEIN"/>
    <property type="match status" value="1"/>
</dbReference>
<proteinExistence type="predicted"/>
<name>A0ABW6I360_9FLAO</name>
<dbReference type="GO" id="GO:0016787">
    <property type="term" value="F:hydrolase activity"/>
    <property type="evidence" value="ECO:0007669"/>
    <property type="project" value="UniProtKB-KW"/>
</dbReference>
<comment type="caution">
    <text evidence="2">The sequence shown here is derived from an EMBL/GenBank/DDBJ whole genome shotgun (WGS) entry which is preliminary data.</text>
</comment>
<dbReference type="Gene3D" id="3.40.710.10">
    <property type="entry name" value="DD-peptidase/beta-lactamase superfamily"/>
    <property type="match status" value="1"/>
</dbReference>
<reference evidence="2 3" key="1">
    <citation type="submission" date="2024-06" db="EMBL/GenBank/DDBJ databases">
        <title>Flavobacterium spp. isolated from glacier.</title>
        <authorList>
            <person name="Han D."/>
        </authorList>
    </citation>
    <scope>NUCLEOTIDE SEQUENCE [LARGE SCALE GENOMIC DNA]</scope>
    <source>
        <strain evidence="2 3">ZS1P70</strain>
    </source>
</reference>
<keyword evidence="3" id="KW-1185">Reference proteome</keyword>
<evidence type="ECO:0000259" key="1">
    <source>
        <dbReference type="Pfam" id="PF00144"/>
    </source>
</evidence>
<evidence type="ECO:0000313" key="2">
    <source>
        <dbReference type="EMBL" id="MFE3870701.1"/>
    </source>
</evidence>
<dbReference type="EC" id="3.-.-.-" evidence="2"/>
<gene>
    <name evidence="2" type="ORF">ACFX5F_05640</name>
</gene>
<dbReference type="InterPro" id="IPR012338">
    <property type="entry name" value="Beta-lactam/transpept-like"/>
</dbReference>
<keyword evidence="2" id="KW-0378">Hydrolase</keyword>
<evidence type="ECO:0000313" key="3">
    <source>
        <dbReference type="Proteomes" id="UP001600107"/>
    </source>
</evidence>
<dbReference type="SUPFAM" id="SSF56601">
    <property type="entry name" value="beta-lactamase/transpeptidase-like"/>
    <property type="match status" value="1"/>
</dbReference>
<dbReference type="InterPro" id="IPR050491">
    <property type="entry name" value="AmpC-like"/>
</dbReference>